<evidence type="ECO:0000256" key="4">
    <source>
        <dbReference type="ARBA" id="ARBA00022833"/>
    </source>
</evidence>
<dbReference type="EMBL" id="LGSZ01000078">
    <property type="protein sequence ID" value="KPH75511.1"/>
    <property type="molecule type" value="Genomic_DNA"/>
</dbReference>
<accession>A0A0N0M806</accession>
<dbReference type="InterPro" id="IPR037518">
    <property type="entry name" value="MPN"/>
</dbReference>
<sequence length="249" mass="26720">MTTGAGQGSGRSAPPALPAASAVPADAPHYHGHRDRLRSRFQEAGADALPDYELLELLLFRSIPQRDVKPLAKALIARFGSFAEVLGAPASRLTEVKGVGEGVALDLKIVEAALRRMAKGAVAKRTVLSSWSAVLDYCRTAMAFAEREQFRILFLDKKNAVIADEVQQTGTVDHTPVYPREVMRRALELSASAVILVHNHPSGDPTPSGADVKMTRDLVDIAKPLGIAIHDHVIVGRDGHASFRGLGLI</sequence>
<organism evidence="9 10">
    <name type="scientific">Bosea vaviloviae</name>
    <dbReference type="NCBI Taxonomy" id="1526658"/>
    <lineage>
        <taxon>Bacteria</taxon>
        <taxon>Pseudomonadati</taxon>
        <taxon>Pseudomonadota</taxon>
        <taxon>Alphaproteobacteria</taxon>
        <taxon>Hyphomicrobiales</taxon>
        <taxon>Boseaceae</taxon>
        <taxon>Bosea</taxon>
    </lineage>
</organism>
<evidence type="ECO:0000313" key="10">
    <source>
        <dbReference type="Proteomes" id="UP000037822"/>
    </source>
</evidence>
<dbReference type="PATRIC" id="fig|1526658.3.peg.898"/>
<dbReference type="SUPFAM" id="SSF102712">
    <property type="entry name" value="JAB1/MPN domain"/>
    <property type="match status" value="1"/>
</dbReference>
<dbReference type="PANTHER" id="PTHR30471">
    <property type="entry name" value="DNA REPAIR PROTEIN RADC"/>
    <property type="match status" value="1"/>
</dbReference>
<feature type="region of interest" description="Disordered" evidence="7">
    <location>
        <begin position="1"/>
        <end position="33"/>
    </location>
</feature>
<proteinExistence type="inferred from homology"/>
<evidence type="ECO:0000259" key="8">
    <source>
        <dbReference type="PROSITE" id="PS50249"/>
    </source>
</evidence>
<dbReference type="GO" id="GO:0006508">
    <property type="term" value="P:proteolysis"/>
    <property type="evidence" value="ECO:0007669"/>
    <property type="project" value="UniProtKB-KW"/>
</dbReference>
<dbReference type="Proteomes" id="UP000037822">
    <property type="component" value="Unassembled WGS sequence"/>
</dbReference>
<dbReference type="PROSITE" id="PS50249">
    <property type="entry name" value="MPN"/>
    <property type="match status" value="1"/>
</dbReference>
<dbReference type="CDD" id="cd08071">
    <property type="entry name" value="MPN_DUF2466"/>
    <property type="match status" value="1"/>
</dbReference>
<dbReference type="GO" id="GO:0008237">
    <property type="term" value="F:metallopeptidase activity"/>
    <property type="evidence" value="ECO:0007669"/>
    <property type="project" value="UniProtKB-KW"/>
</dbReference>
<dbReference type="PROSITE" id="PS01302">
    <property type="entry name" value="UPF0758"/>
    <property type="match status" value="1"/>
</dbReference>
<evidence type="ECO:0000256" key="2">
    <source>
        <dbReference type="ARBA" id="ARBA00022723"/>
    </source>
</evidence>
<keyword evidence="2" id="KW-0479">Metal-binding</keyword>
<dbReference type="OrthoDB" id="9804482at2"/>
<keyword evidence="4" id="KW-0862">Zinc</keyword>
<keyword evidence="1" id="KW-0645">Protease</keyword>
<dbReference type="PANTHER" id="PTHR30471:SF3">
    <property type="entry name" value="UPF0758 PROTEIN YEES-RELATED"/>
    <property type="match status" value="1"/>
</dbReference>
<dbReference type="GO" id="GO:0046872">
    <property type="term" value="F:metal ion binding"/>
    <property type="evidence" value="ECO:0007669"/>
    <property type="project" value="UniProtKB-KW"/>
</dbReference>
<keyword evidence="3" id="KW-0378">Hydrolase</keyword>
<feature type="compositionally biased region" description="Low complexity" evidence="7">
    <location>
        <begin position="18"/>
        <end position="27"/>
    </location>
</feature>
<feature type="domain" description="MPN" evidence="8">
    <location>
        <begin position="127"/>
        <end position="249"/>
    </location>
</feature>
<evidence type="ECO:0000256" key="7">
    <source>
        <dbReference type="SAM" id="MobiDB-lite"/>
    </source>
</evidence>
<comment type="similarity">
    <text evidence="6">Belongs to the UPF0758 family.</text>
</comment>
<name>A0A0N0M806_9HYPH</name>
<keyword evidence="5" id="KW-0482">Metalloprotease</keyword>
<dbReference type="InterPro" id="IPR025657">
    <property type="entry name" value="RadC_JAB"/>
</dbReference>
<dbReference type="SUPFAM" id="SSF47781">
    <property type="entry name" value="RuvA domain 2-like"/>
    <property type="match status" value="1"/>
</dbReference>
<evidence type="ECO:0000313" key="9">
    <source>
        <dbReference type="EMBL" id="KPH75511.1"/>
    </source>
</evidence>
<dbReference type="AlphaFoldDB" id="A0A0N0M806"/>
<dbReference type="Pfam" id="PF04002">
    <property type="entry name" value="RadC"/>
    <property type="match status" value="1"/>
</dbReference>
<dbReference type="RefSeq" id="WP_054211649.1">
    <property type="nucleotide sequence ID" value="NZ_LGSZ01000078.1"/>
</dbReference>
<dbReference type="InterPro" id="IPR020891">
    <property type="entry name" value="UPF0758_CS"/>
</dbReference>
<gene>
    <name evidence="9" type="ORF">AE618_24350</name>
</gene>
<dbReference type="Gene3D" id="3.40.140.10">
    <property type="entry name" value="Cytidine Deaminase, domain 2"/>
    <property type="match status" value="1"/>
</dbReference>
<evidence type="ECO:0000256" key="3">
    <source>
        <dbReference type="ARBA" id="ARBA00022801"/>
    </source>
</evidence>
<dbReference type="NCBIfam" id="TIGR00608">
    <property type="entry name" value="radc"/>
    <property type="match status" value="1"/>
</dbReference>
<evidence type="ECO:0000256" key="1">
    <source>
        <dbReference type="ARBA" id="ARBA00022670"/>
    </source>
</evidence>
<dbReference type="InterPro" id="IPR010994">
    <property type="entry name" value="RuvA_2-like"/>
</dbReference>
<dbReference type="Pfam" id="PF20582">
    <property type="entry name" value="UPF0758_N"/>
    <property type="match status" value="1"/>
</dbReference>
<evidence type="ECO:0000256" key="6">
    <source>
        <dbReference type="RuleBase" id="RU003797"/>
    </source>
</evidence>
<keyword evidence="10" id="KW-1185">Reference proteome</keyword>
<evidence type="ECO:0000256" key="5">
    <source>
        <dbReference type="ARBA" id="ARBA00023049"/>
    </source>
</evidence>
<dbReference type="InterPro" id="IPR001405">
    <property type="entry name" value="UPF0758"/>
</dbReference>
<reference evidence="9 10" key="1">
    <citation type="submission" date="2015-07" db="EMBL/GenBank/DDBJ databases">
        <title>Whole genome sequencing of Bosea vaviloviae isolated from cave pool.</title>
        <authorList>
            <person name="Tan N.E.H."/>
            <person name="Lee Y.P."/>
            <person name="Gan H.M."/>
            <person name="Barton H."/>
            <person name="Savka M.A."/>
        </authorList>
    </citation>
    <scope>NUCLEOTIDE SEQUENCE [LARGE SCALE GENOMIC DNA]</scope>
    <source>
        <strain evidence="9 10">SD260</strain>
    </source>
</reference>
<dbReference type="InterPro" id="IPR046778">
    <property type="entry name" value="UPF0758_N"/>
</dbReference>
<protein>
    <recommendedName>
        <fullName evidence="8">MPN domain-containing protein</fullName>
    </recommendedName>
</protein>
<dbReference type="Gene3D" id="1.10.150.20">
    <property type="entry name" value="5' to 3' exonuclease, C-terminal subdomain"/>
    <property type="match status" value="1"/>
</dbReference>
<dbReference type="NCBIfam" id="NF000642">
    <property type="entry name" value="PRK00024.1"/>
    <property type="match status" value="1"/>
</dbReference>
<comment type="caution">
    <text evidence="9">The sequence shown here is derived from an EMBL/GenBank/DDBJ whole genome shotgun (WGS) entry which is preliminary data.</text>
</comment>